<gene>
    <name evidence="6" type="ORF">B7463_g6603</name>
</gene>
<comment type="caution">
    <text evidence="6">The sequence shown here is derived from an EMBL/GenBank/DDBJ whole genome shotgun (WGS) entry which is preliminary data.</text>
</comment>
<dbReference type="InterPro" id="IPR045079">
    <property type="entry name" value="Oxoprolinase-like"/>
</dbReference>
<dbReference type="InterPro" id="IPR049517">
    <property type="entry name" value="ACX-like_C"/>
</dbReference>
<evidence type="ECO:0000259" key="3">
    <source>
        <dbReference type="Pfam" id="PF02538"/>
    </source>
</evidence>
<evidence type="ECO:0000259" key="4">
    <source>
        <dbReference type="Pfam" id="PF05378"/>
    </source>
</evidence>
<accession>A0A3E2H9D8</accession>
<dbReference type="OrthoDB" id="3643at2759"/>
<evidence type="ECO:0000313" key="7">
    <source>
        <dbReference type="Proteomes" id="UP000258309"/>
    </source>
</evidence>
<dbReference type="EMBL" id="NCSJ02000119">
    <property type="protein sequence ID" value="RFU29743.1"/>
    <property type="molecule type" value="Genomic_DNA"/>
</dbReference>
<dbReference type="Pfam" id="PF05378">
    <property type="entry name" value="Hydant_A_N"/>
    <property type="match status" value="1"/>
</dbReference>
<dbReference type="Pfam" id="PF01968">
    <property type="entry name" value="Hydantoinase_A"/>
    <property type="match status" value="1"/>
</dbReference>
<dbReference type="STRING" id="5539.A0A3E2H9D8"/>
<dbReference type="InterPro" id="IPR003692">
    <property type="entry name" value="Hydantoinase_B"/>
</dbReference>
<dbReference type="InterPro" id="IPR008040">
    <property type="entry name" value="Hydant_A_N"/>
</dbReference>
<dbReference type="Pfam" id="PF02538">
    <property type="entry name" value="Hydantoinase_B"/>
    <property type="match status" value="1"/>
</dbReference>
<proteinExistence type="inferred from homology"/>
<dbReference type="PANTHER" id="PTHR11365">
    <property type="entry name" value="5-OXOPROLINASE RELATED"/>
    <property type="match status" value="1"/>
</dbReference>
<evidence type="ECO:0008006" key="8">
    <source>
        <dbReference type="Google" id="ProtNLM"/>
    </source>
</evidence>
<organism evidence="6 7">
    <name type="scientific">Scytalidium lignicola</name>
    <name type="common">Hyphomycete</name>
    <dbReference type="NCBI Taxonomy" id="5539"/>
    <lineage>
        <taxon>Eukaryota</taxon>
        <taxon>Fungi</taxon>
        <taxon>Dikarya</taxon>
        <taxon>Ascomycota</taxon>
        <taxon>Pezizomycotina</taxon>
        <taxon>Leotiomycetes</taxon>
        <taxon>Leotiomycetes incertae sedis</taxon>
        <taxon>Scytalidium</taxon>
    </lineage>
</organism>
<feature type="non-terminal residue" evidence="6">
    <location>
        <position position="1"/>
    </location>
</feature>
<protein>
    <recommendedName>
        <fullName evidence="8">5-oxoprolinase</fullName>
    </recommendedName>
</protein>
<dbReference type="PANTHER" id="PTHR11365:SF26">
    <property type="entry name" value="5-OXOPROLINASE"/>
    <property type="match status" value="1"/>
</dbReference>
<reference evidence="6 7" key="1">
    <citation type="submission" date="2018-05" db="EMBL/GenBank/DDBJ databases">
        <title>Draft genome sequence of Scytalidium lignicola DSM 105466, a ubiquitous saprotrophic fungus.</title>
        <authorList>
            <person name="Buettner E."/>
            <person name="Gebauer A.M."/>
            <person name="Hofrichter M."/>
            <person name="Liers C."/>
            <person name="Kellner H."/>
        </authorList>
    </citation>
    <scope>NUCLEOTIDE SEQUENCE [LARGE SCALE GENOMIC DNA]</scope>
    <source>
        <strain evidence="6 7">DSM 105466</strain>
    </source>
</reference>
<evidence type="ECO:0000256" key="1">
    <source>
        <dbReference type="ARBA" id="ARBA00010403"/>
    </source>
</evidence>
<feature type="domain" description="Acetophenone carboxylase-like C-terminal" evidence="5">
    <location>
        <begin position="547"/>
        <end position="721"/>
    </location>
</feature>
<name>A0A3E2H9D8_SCYLI</name>
<evidence type="ECO:0000313" key="6">
    <source>
        <dbReference type="EMBL" id="RFU29743.1"/>
    </source>
</evidence>
<dbReference type="AlphaFoldDB" id="A0A3E2H9D8"/>
<dbReference type="Proteomes" id="UP000258309">
    <property type="component" value="Unassembled WGS sequence"/>
</dbReference>
<evidence type="ECO:0000259" key="2">
    <source>
        <dbReference type="Pfam" id="PF01968"/>
    </source>
</evidence>
<dbReference type="InterPro" id="IPR002821">
    <property type="entry name" value="Hydantoinase_A"/>
</dbReference>
<evidence type="ECO:0000259" key="5">
    <source>
        <dbReference type="Pfam" id="PF19278"/>
    </source>
</evidence>
<comment type="similarity">
    <text evidence="1">Belongs to the oxoprolinase family.</text>
</comment>
<dbReference type="GO" id="GO:0005829">
    <property type="term" value="C:cytosol"/>
    <property type="evidence" value="ECO:0007669"/>
    <property type="project" value="TreeGrafter"/>
</dbReference>
<feature type="non-terminal residue" evidence="6">
    <location>
        <position position="1272"/>
    </location>
</feature>
<feature type="domain" description="Hydantoinase B/oxoprolinase" evidence="3">
    <location>
        <begin position="740"/>
        <end position="1271"/>
    </location>
</feature>
<dbReference type="GO" id="GO:0006749">
    <property type="term" value="P:glutathione metabolic process"/>
    <property type="evidence" value="ECO:0007669"/>
    <property type="project" value="TreeGrafter"/>
</dbReference>
<dbReference type="Pfam" id="PF19278">
    <property type="entry name" value="Hydant_A_C"/>
    <property type="match status" value="1"/>
</dbReference>
<dbReference type="GO" id="GO:0017168">
    <property type="term" value="F:5-oxoprolinase (ATP-hydrolyzing) activity"/>
    <property type="evidence" value="ECO:0007669"/>
    <property type="project" value="TreeGrafter"/>
</dbReference>
<dbReference type="OMA" id="APECKAR"/>
<sequence length="1272" mass="138243">MPSQLTKIDIFIDRGGTFTDCIGIPENDSNDEIVVKLLSVDPSNYGDAPTEGIRRILEIFTGKHLPRNERLDTSRIGVIRMGTTVATNALLERKGEPSALLITQGFKDLLDIGYQARPKLFDLSISKPDVLYSEVVEVEERVTMEDSTKDPLPPGTFDVASDPSLRIGNSGDIVRILTPLNVDKTAESLKELHAKGYRSICICLAHSYSFPDHEEAIRDLALKEGFTSISVSSALIPMIKLVSRGMSATADAYLTPEIKKYIQGFRKGFEDDLQHTRCEFMQSDGGLSSIDRFSGLRAILSGPAGGVVGYARTSYHEDDNIPVIGFDMANVSRYGGAFEHVFETTTAGVTIQSPQLDINTVAAGGGSILAFKNGLFAIGPESAGAHPGPACYRKGGPLTVTDANLFLNRLLPKYFPSIFGPTENMPLDYEVTKEKFIAITSQINDETGGSMTPEEVALGFLGVANEAMCRPIRALTEAKGFDVSAHRLAVFGGAGGQHACSIADKLGIHTVVVHRYSSILSAYGMALASLVQEVQEPASLILCPETGDEVSARFEQLKKRAEKELFDQGVSQDTDIEIQLFLNLRYDGSDTQMMIRRPEDGDFKTAFEIKHKREFTFLFPEKNIYIDDIRVRAVAIENDRNMENIFEELANQHEIPVKSSCEIVKTYFTDGGWRATRVFHLSDLVPGNHIQGPAIIIDNTQTIVVTPASSARVLENHIILEVGVARSLKTALTTTPTTPDPIQLSIFSHRFMSIAEQMGNTLQKTAVSINIKERLDFSCAIFGPDGGLVANAPHIPVHLGSMQYAVKFQHDKHGTTLKPGDVLVSNHPFAGGTHLPDITVITPVFSPKGEIIFYTASRGHHRDIGGFGGISGNANATEIWQEGASIISFKLVSNGVMDEEGIIKILVEEPAKYPDCVGSMSINDNLSDLKAQIAANAKGAALIEDLFEYYGQEVVQYYMHAIQKTAEIAVRNFLKRTAKSVLGKTLKAVDYLDNGTRIQVQISIHEDGSADFDFTGTGPENLNNLNAPKSVCLSAIIYCLRCLINDDIPLNQGCLDSIRVINPEGTILNPSTDAAVYAGNTQTSQRVVDVILHAFEACAASQGCMNSMGFFGGRDAKPGKGYNFAYGETICGGAGAGPTWNGASAVHCHMTNTRISDLEILEKRYPIILRRFSLRQGSGGHGLHPGGLGVTRVVEAREPMTFSMISERRVTRPYGLNGGFDGEVGLNLIKRADRDGKKGRVLSLGPRGVFKLQKDDQFIVHTPGGGGWGAPL</sequence>
<feature type="domain" description="Hydantoinase/oxoprolinase N-terminal" evidence="4">
    <location>
        <begin position="10"/>
        <end position="224"/>
    </location>
</feature>
<keyword evidence="7" id="KW-1185">Reference proteome</keyword>
<feature type="domain" description="Hydantoinase A/oxoprolinase" evidence="2">
    <location>
        <begin position="244"/>
        <end position="533"/>
    </location>
</feature>